<dbReference type="InterPro" id="IPR013783">
    <property type="entry name" value="Ig-like_fold"/>
</dbReference>
<dbReference type="SMART" id="SM00407">
    <property type="entry name" value="IGc1"/>
    <property type="match status" value="1"/>
</dbReference>
<dbReference type="InterPro" id="IPR003597">
    <property type="entry name" value="Ig_C1-set"/>
</dbReference>
<dbReference type="InterPro" id="IPR050380">
    <property type="entry name" value="Immune_Resp_Modulators"/>
</dbReference>
<dbReference type="GeneTree" id="ENSGT00940000164625"/>
<evidence type="ECO:0000313" key="4">
    <source>
        <dbReference type="Proteomes" id="UP000261500"/>
    </source>
</evidence>
<evidence type="ECO:0000313" key="3">
    <source>
        <dbReference type="Ensembl" id="ENSPLAP00000030291.1"/>
    </source>
</evidence>
<sequence length="278" mass="31534">MINNTLLVFMFFTDSSLNDQVHQTPFNILSHSDLIKKAGDEVHIFCTHERTDYRVILWYQQSPGDTAMKLIGYLYFKDPTIEDGYKKDFGISGDLGGDTAKNGSLTIQTVKQDHSAVYYFLCSDSYPAYFGEGTKLTVLDGVDVTAPTVKILRPSPLECRDQKKKEGKRRKTLVCVASGFYPDHVTVFWQLNGQNITDGVATDAAAKRNEITGLYSITSRLRLQAKTWFNPDNEFSCYVTFFNGTYTNYSTSIYSWWMGSGTLFKYSLTSIYIGETFF</sequence>
<dbReference type="Pfam" id="PF07686">
    <property type="entry name" value="V-set"/>
    <property type="match status" value="1"/>
</dbReference>
<evidence type="ECO:0000259" key="2">
    <source>
        <dbReference type="PROSITE" id="PS50835"/>
    </source>
</evidence>
<dbReference type="Ensembl" id="ENSPLAT00000031259.1">
    <property type="protein sequence ID" value="ENSPLAP00000030291.1"/>
    <property type="gene ID" value="ENSPLAG00000021556.1"/>
</dbReference>
<dbReference type="SMART" id="SM00409">
    <property type="entry name" value="IG"/>
    <property type="match status" value="1"/>
</dbReference>
<dbReference type="AlphaFoldDB" id="A0A3B3VZ11"/>
<dbReference type="PROSITE" id="PS50835">
    <property type="entry name" value="IG_LIKE"/>
    <property type="match status" value="1"/>
</dbReference>
<evidence type="ECO:0000256" key="1">
    <source>
        <dbReference type="ARBA" id="ARBA00023319"/>
    </source>
</evidence>
<keyword evidence="4" id="KW-1185">Reference proteome</keyword>
<dbReference type="SUPFAM" id="SSF48726">
    <property type="entry name" value="Immunoglobulin"/>
    <property type="match status" value="2"/>
</dbReference>
<name>A0A3B3VZ11_9TELE</name>
<dbReference type="Proteomes" id="UP000261500">
    <property type="component" value="Unplaced"/>
</dbReference>
<dbReference type="Gene3D" id="2.60.40.10">
    <property type="entry name" value="Immunoglobulins"/>
    <property type="match status" value="2"/>
</dbReference>
<dbReference type="Pfam" id="PF07654">
    <property type="entry name" value="C1-set"/>
    <property type="match status" value="1"/>
</dbReference>
<dbReference type="STRING" id="48699.ENSPLAP00000030291"/>
<proteinExistence type="predicted"/>
<keyword evidence="1" id="KW-0393">Immunoglobulin domain</keyword>
<dbReference type="PANTHER" id="PTHR23411">
    <property type="entry name" value="TAPASIN"/>
    <property type="match status" value="1"/>
</dbReference>
<dbReference type="InterPro" id="IPR007110">
    <property type="entry name" value="Ig-like_dom"/>
</dbReference>
<accession>A0A3B3VZ11</accession>
<organism evidence="3 4">
    <name type="scientific">Poecilia latipinna</name>
    <name type="common">sailfin molly</name>
    <dbReference type="NCBI Taxonomy" id="48699"/>
    <lineage>
        <taxon>Eukaryota</taxon>
        <taxon>Metazoa</taxon>
        <taxon>Chordata</taxon>
        <taxon>Craniata</taxon>
        <taxon>Vertebrata</taxon>
        <taxon>Euteleostomi</taxon>
        <taxon>Actinopterygii</taxon>
        <taxon>Neopterygii</taxon>
        <taxon>Teleostei</taxon>
        <taxon>Neoteleostei</taxon>
        <taxon>Acanthomorphata</taxon>
        <taxon>Ovalentaria</taxon>
        <taxon>Atherinomorphae</taxon>
        <taxon>Cyprinodontiformes</taxon>
        <taxon>Poeciliidae</taxon>
        <taxon>Poeciliinae</taxon>
        <taxon>Poecilia</taxon>
    </lineage>
</organism>
<dbReference type="InterPro" id="IPR003599">
    <property type="entry name" value="Ig_sub"/>
</dbReference>
<reference evidence="3" key="2">
    <citation type="submission" date="2025-09" db="UniProtKB">
        <authorList>
            <consortium name="Ensembl"/>
        </authorList>
    </citation>
    <scope>IDENTIFICATION</scope>
</reference>
<protein>
    <recommendedName>
        <fullName evidence="2">Ig-like domain-containing protein</fullName>
    </recommendedName>
</protein>
<feature type="domain" description="Ig-like" evidence="2">
    <location>
        <begin position="147"/>
        <end position="254"/>
    </location>
</feature>
<reference evidence="3" key="1">
    <citation type="submission" date="2025-08" db="UniProtKB">
        <authorList>
            <consortium name="Ensembl"/>
        </authorList>
    </citation>
    <scope>IDENTIFICATION</scope>
</reference>
<dbReference type="InterPro" id="IPR013106">
    <property type="entry name" value="Ig_V-set"/>
</dbReference>
<dbReference type="InterPro" id="IPR036179">
    <property type="entry name" value="Ig-like_dom_sf"/>
</dbReference>